<dbReference type="Pfam" id="PF02576">
    <property type="entry name" value="RimP_N"/>
    <property type="match status" value="1"/>
</dbReference>
<name>A0A0R2CJV0_9LACO</name>
<dbReference type="GO" id="GO:0005829">
    <property type="term" value="C:cytosol"/>
    <property type="evidence" value="ECO:0007669"/>
    <property type="project" value="TreeGrafter"/>
</dbReference>
<proteinExistence type="inferred from homology"/>
<keyword evidence="2 3" id="KW-0690">Ribosome biogenesis</keyword>
<dbReference type="SUPFAM" id="SSF74942">
    <property type="entry name" value="YhbC-like, C-terminal domain"/>
    <property type="match status" value="1"/>
</dbReference>
<evidence type="ECO:0000313" key="7">
    <source>
        <dbReference type="Proteomes" id="UP000051586"/>
    </source>
</evidence>
<comment type="function">
    <text evidence="3">Required for maturation of 30S ribosomal subunits.</text>
</comment>
<gene>
    <name evidence="3" type="primary">rimP</name>
    <name evidence="6" type="ORF">FC87_GL000905</name>
</gene>
<reference evidence="6 7" key="1">
    <citation type="journal article" date="2015" name="Genome Announc.">
        <title>Expanding the biotechnology potential of lactobacilli through comparative genomics of 213 strains and associated genera.</title>
        <authorList>
            <person name="Sun Z."/>
            <person name="Harris H.M."/>
            <person name="McCann A."/>
            <person name="Guo C."/>
            <person name="Argimon S."/>
            <person name="Zhang W."/>
            <person name="Yang X."/>
            <person name="Jeffery I.B."/>
            <person name="Cooney J.C."/>
            <person name="Kagawa T.F."/>
            <person name="Liu W."/>
            <person name="Song Y."/>
            <person name="Salvetti E."/>
            <person name="Wrobel A."/>
            <person name="Rasinkangas P."/>
            <person name="Parkhill J."/>
            <person name="Rea M.C."/>
            <person name="O'Sullivan O."/>
            <person name="Ritari J."/>
            <person name="Douillard F.P."/>
            <person name="Paul Ross R."/>
            <person name="Yang R."/>
            <person name="Briner A.E."/>
            <person name="Felis G.E."/>
            <person name="de Vos W.M."/>
            <person name="Barrangou R."/>
            <person name="Klaenhammer T.R."/>
            <person name="Caufield P.W."/>
            <person name="Cui Y."/>
            <person name="Zhang H."/>
            <person name="O'Toole P.W."/>
        </authorList>
    </citation>
    <scope>NUCLEOTIDE SEQUENCE [LARGE SCALE GENOMIC DNA]</scope>
    <source>
        <strain evidence="6 7">DSM 22689</strain>
    </source>
</reference>
<dbReference type="CDD" id="cd01734">
    <property type="entry name" value="YlxS_C"/>
    <property type="match status" value="1"/>
</dbReference>
<protein>
    <recommendedName>
        <fullName evidence="3">Ribosome maturation factor RimP</fullName>
    </recommendedName>
</protein>
<organism evidence="6 7">
    <name type="scientific">Fructilactobacillus florum DSM 22689 = JCM 16035</name>
    <dbReference type="NCBI Taxonomy" id="1423745"/>
    <lineage>
        <taxon>Bacteria</taxon>
        <taxon>Bacillati</taxon>
        <taxon>Bacillota</taxon>
        <taxon>Bacilli</taxon>
        <taxon>Lactobacillales</taxon>
        <taxon>Lactobacillaceae</taxon>
        <taxon>Fructilactobacillus</taxon>
    </lineage>
</organism>
<dbReference type="GO" id="GO:0006412">
    <property type="term" value="P:translation"/>
    <property type="evidence" value="ECO:0007669"/>
    <property type="project" value="TreeGrafter"/>
</dbReference>
<dbReference type="InterPro" id="IPR035956">
    <property type="entry name" value="RimP_N_sf"/>
</dbReference>
<dbReference type="InterPro" id="IPR036847">
    <property type="entry name" value="RimP_C_sf"/>
</dbReference>
<comment type="subcellular location">
    <subcellularLocation>
        <location evidence="3">Cytoplasm</location>
    </subcellularLocation>
</comment>
<comment type="caution">
    <text evidence="6">The sequence shown here is derived from an EMBL/GenBank/DDBJ whole genome shotgun (WGS) entry which is preliminary data.</text>
</comment>
<dbReference type="InterPro" id="IPR028998">
    <property type="entry name" value="RimP_C"/>
</dbReference>
<feature type="domain" description="Ribosome maturation factor RimP N-terminal" evidence="4">
    <location>
        <begin position="15"/>
        <end position="88"/>
    </location>
</feature>
<dbReference type="EMBL" id="AYZI01000005">
    <property type="protein sequence ID" value="KRM91394.1"/>
    <property type="molecule type" value="Genomic_DNA"/>
</dbReference>
<sequence length="166" mass="19061">MSEANEIIKQVAAVVTPILQAHQFYLDRIEFVKEAGNWYLRVFIDKDEGITLDDCVLVSDQLGTRLDELVPDPFVDPYFLEVSSPGAERPLLNETDYQHALHRFIHVSLYQKLEQQKEFEGTLMELDADELTLSVKQKGVRQTVVIPRQLVAKARLAIDFSQEESR</sequence>
<keyword evidence="1 3" id="KW-0963">Cytoplasm</keyword>
<dbReference type="AlphaFoldDB" id="A0A0R2CJV0"/>
<dbReference type="GO" id="GO:0000028">
    <property type="term" value="P:ribosomal small subunit assembly"/>
    <property type="evidence" value="ECO:0007669"/>
    <property type="project" value="TreeGrafter"/>
</dbReference>
<dbReference type="InterPro" id="IPR003728">
    <property type="entry name" value="Ribosome_maturation_RimP"/>
</dbReference>
<evidence type="ECO:0000259" key="4">
    <source>
        <dbReference type="Pfam" id="PF02576"/>
    </source>
</evidence>
<accession>A0A0R2CJV0</accession>
<dbReference type="FunFam" id="3.30.300.70:FF:000001">
    <property type="entry name" value="Ribosome maturation factor RimP"/>
    <property type="match status" value="1"/>
</dbReference>
<dbReference type="Gene3D" id="2.30.30.180">
    <property type="entry name" value="Ribosome maturation factor RimP, C-terminal domain"/>
    <property type="match status" value="1"/>
</dbReference>
<evidence type="ECO:0000259" key="5">
    <source>
        <dbReference type="Pfam" id="PF17384"/>
    </source>
</evidence>
<dbReference type="Gene3D" id="3.30.300.70">
    <property type="entry name" value="RimP-like superfamily, N-terminal"/>
    <property type="match status" value="1"/>
</dbReference>
<evidence type="ECO:0000256" key="1">
    <source>
        <dbReference type="ARBA" id="ARBA00022490"/>
    </source>
</evidence>
<dbReference type="Pfam" id="PF17384">
    <property type="entry name" value="DUF150_C"/>
    <property type="match status" value="1"/>
</dbReference>
<dbReference type="PANTHER" id="PTHR33867">
    <property type="entry name" value="RIBOSOME MATURATION FACTOR RIMP"/>
    <property type="match status" value="1"/>
</dbReference>
<dbReference type="InterPro" id="IPR028989">
    <property type="entry name" value="RimP_N"/>
</dbReference>
<dbReference type="RefSeq" id="WP_009167245.1">
    <property type="nucleotide sequence ID" value="NZ_AYZI01000005.1"/>
</dbReference>
<evidence type="ECO:0000313" key="6">
    <source>
        <dbReference type="EMBL" id="KRM91394.1"/>
    </source>
</evidence>
<evidence type="ECO:0000256" key="2">
    <source>
        <dbReference type="ARBA" id="ARBA00022517"/>
    </source>
</evidence>
<dbReference type="STRING" id="1423745.GCA_001311215_00355"/>
<feature type="domain" description="Ribosome maturation factor RimP C-terminal" evidence="5">
    <location>
        <begin position="91"/>
        <end position="160"/>
    </location>
</feature>
<dbReference type="HAMAP" id="MF_01077">
    <property type="entry name" value="RimP"/>
    <property type="match status" value="1"/>
</dbReference>
<dbReference type="PANTHER" id="PTHR33867:SF1">
    <property type="entry name" value="RIBOSOME MATURATION FACTOR RIMP"/>
    <property type="match status" value="1"/>
</dbReference>
<dbReference type="SUPFAM" id="SSF75420">
    <property type="entry name" value="YhbC-like, N-terminal domain"/>
    <property type="match status" value="1"/>
</dbReference>
<comment type="similarity">
    <text evidence="3">Belongs to the RimP family.</text>
</comment>
<dbReference type="Proteomes" id="UP000051586">
    <property type="component" value="Unassembled WGS sequence"/>
</dbReference>
<dbReference type="PATRIC" id="fig|1423745.4.peg.966"/>
<dbReference type="NCBIfam" id="NF000928">
    <property type="entry name" value="PRK00092.1-2"/>
    <property type="match status" value="1"/>
</dbReference>
<evidence type="ECO:0000256" key="3">
    <source>
        <dbReference type="HAMAP-Rule" id="MF_01077"/>
    </source>
</evidence>